<gene>
    <name evidence="2" type="ORF">SDC9_103073</name>
</gene>
<dbReference type="Pfam" id="PF12008">
    <property type="entry name" value="EcoR124_C"/>
    <property type="match status" value="1"/>
</dbReference>
<dbReference type="EMBL" id="VSSQ01015673">
    <property type="protein sequence ID" value="MPM56271.1"/>
    <property type="molecule type" value="Genomic_DNA"/>
</dbReference>
<reference evidence="2" key="1">
    <citation type="submission" date="2019-08" db="EMBL/GenBank/DDBJ databases">
        <authorList>
            <person name="Kucharzyk K."/>
            <person name="Murdoch R.W."/>
            <person name="Higgins S."/>
            <person name="Loffler F."/>
        </authorList>
    </citation>
    <scope>NUCLEOTIDE SEQUENCE</scope>
</reference>
<feature type="domain" description="Type I restriction enzyme R protein C-terminal" evidence="1">
    <location>
        <begin position="3"/>
        <end position="278"/>
    </location>
</feature>
<organism evidence="2">
    <name type="scientific">bioreactor metagenome</name>
    <dbReference type="NCBI Taxonomy" id="1076179"/>
    <lineage>
        <taxon>unclassified sequences</taxon>
        <taxon>metagenomes</taxon>
        <taxon>ecological metagenomes</taxon>
    </lineage>
</organism>
<evidence type="ECO:0000313" key="2">
    <source>
        <dbReference type="EMBL" id="MPM56271.1"/>
    </source>
</evidence>
<dbReference type="AlphaFoldDB" id="A0A645AVD9"/>
<proteinExistence type="predicted"/>
<comment type="caution">
    <text evidence="2">The sequence shown here is derived from an EMBL/GenBank/DDBJ whole genome shotgun (WGS) entry which is preliminary data.</text>
</comment>
<accession>A0A645AVD9</accession>
<evidence type="ECO:0000259" key="1">
    <source>
        <dbReference type="Pfam" id="PF12008"/>
    </source>
</evidence>
<dbReference type="InterPro" id="IPR022625">
    <property type="entry name" value="TypeI_RM_Rsu_C"/>
</dbReference>
<name>A0A645AVD9_9ZZZZ</name>
<sequence>MFNEVKKGVEKLGNLTSEFQQLPPSEKQKEYMLDLLREYNVGMAKLKQYAPEEVDGNAVGFNYDNPDELVEKLGMTSDQEVMLTTVLTNELKQHISKEKKIPLYQIELRMTHVKDVKIDYDYLTELVEQLLNQVHNGQTAEAQETQEKINQFANGLDDRNYATKIMNAAIAIIKGYFPPEGSNFKYPVRLSDSEPIIRAANNVSLDRMFLDFRVKWGITDIITSAQMRELFSHHRFGLQDLDDTGQIRDIIAQASSDYKTLAHDEKVQSLSKIKYRNGLREAIYELADELVEN</sequence>
<protein>
    <recommendedName>
        <fullName evidence="1">Type I restriction enzyme R protein C-terminal domain-containing protein</fullName>
    </recommendedName>
</protein>